<feature type="transmembrane region" description="Helical" evidence="3">
    <location>
        <begin position="214"/>
        <end position="237"/>
    </location>
</feature>
<dbReference type="NCBIfam" id="TIGR01494">
    <property type="entry name" value="ATPase_P-type"/>
    <property type="match status" value="1"/>
</dbReference>
<dbReference type="PANTHER" id="PTHR46594">
    <property type="entry name" value="P-TYPE CATION-TRANSPORTING ATPASE"/>
    <property type="match status" value="1"/>
</dbReference>
<dbReference type="EMBL" id="BAAAGU010000004">
    <property type="protein sequence ID" value="GAA0632763.1"/>
    <property type="molecule type" value="Genomic_DNA"/>
</dbReference>
<protein>
    <recommendedName>
        <fullName evidence="4">DUF4396 domain-containing protein</fullName>
    </recommendedName>
</protein>
<proteinExistence type="predicted"/>
<gene>
    <name evidence="5" type="ORF">GCM10009535_05640</name>
</gene>
<name>A0ABN1H896_9ACTN</name>
<feature type="transmembrane region" description="Helical" evidence="3">
    <location>
        <begin position="182"/>
        <end position="202"/>
    </location>
</feature>
<reference evidence="5 6" key="1">
    <citation type="journal article" date="2019" name="Int. J. Syst. Evol. Microbiol.">
        <title>The Global Catalogue of Microorganisms (GCM) 10K type strain sequencing project: providing services to taxonomists for standard genome sequencing and annotation.</title>
        <authorList>
            <consortium name="The Broad Institute Genomics Platform"/>
            <consortium name="The Broad Institute Genome Sequencing Center for Infectious Disease"/>
            <person name="Wu L."/>
            <person name="Ma J."/>
        </authorList>
    </citation>
    <scope>NUCLEOTIDE SEQUENCE [LARGE SCALE GENOMIC DNA]</scope>
    <source>
        <strain evidence="5 6">JCM 10367</strain>
    </source>
</reference>
<accession>A0ABN1H896</accession>
<sequence length="286" mass="29702">MRRAVAAEVGIDEVIAEVMPEDKAGIVKRLQDEGRTVAMVGDGVNDAAALAQADLGLAMGTGTHAAIEAGDLPRRRQQPATAPVRGRAMTTRRALMGHAQEGNPRTMDHTEHGHPGPVHTTGHGHSDHGNGSHDGHGAHGRGGASWKTAVMATLHCLTGCAIGEILGMVIGTALLWGNVPTMVLAIALAFLFGYSFTLFAVVRAGVSLKNAVRVALAADTVSIAVMELVDNAVVALTPGAMEAGLADGLFWYALLGGFAVAFVITTPINKWMIGRGKGHAVVHAYH</sequence>
<comment type="caution">
    <text evidence="5">The sequence shown here is derived from an EMBL/GenBank/DDBJ whole genome shotgun (WGS) entry which is preliminary data.</text>
</comment>
<dbReference type="Gene3D" id="3.40.50.1000">
    <property type="entry name" value="HAD superfamily/HAD-like"/>
    <property type="match status" value="1"/>
</dbReference>
<evidence type="ECO:0000313" key="5">
    <source>
        <dbReference type="EMBL" id="GAA0632763.1"/>
    </source>
</evidence>
<dbReference type="InterPro" id="IPR023214">
    <property type="entry name" value="HAD_sf"/>
</dbReference>
<dbReference type="InterPro" id="IPR001757">
    <property type="entry name" value="P_typ_ATPase"/>
</dbReference>
<evidence type="ECO:0000256" key="3">
    <source>
        <dbReference type="SAM" id="Phobius"/>
    </source>
</evidence>
<evidence type="ECO:0000256" key="1">
    <source>
        <dbReference type="ARBA" id="ARBA00022723"/>
    </source>
</evidence>
<feature type="transmembrane region" description="Helical" evidence="3">
    <location>
        <begin position="249"/>
        <end position="268"/>
    </location>
</feature>
<organism evidence="5 6">
    <name type="scientific">Streptomyces thermocarboxydovorans</name>
    <dbReference type="NCBI Taxonomy" id="59298"/>
    <lineage>
        <taxon>Bacteria</taxon>
        <taxon>Bacillati</taxon>
        <taxon>Actinomycetota</taxon>
        <taxon>Actinomycetes</taxon>
        <taxon>Kitasatosporales</taxon>
        <taxon>Streptomycetaceae</taxon>
        <taxon>Streptomyces</taxon>
    </lineage>
</organism>
<dbReference type="InterPro" id="IPR036412">
    <property type="entry name" value="HAD-like_sf"/>
</dbReference>
<keyword evidence="1" id="KW-0479">Metal-binding</keyword>
<dbReference type="PANTHER" id="PTHR46594:SF4">
    <property type="entry name" value="P-TYPE CATION-TRANSPORTING ATPASE"/>
    <property type="match status" value="1"/>
</dbReference>
<evidence type="ECO:0000259" key="4">
    <source>
        <dbReference type="Pfam" id="PF14342"/>
    </source>
</evidence>
<dbReference type="PRINTS" id="PR00120">
    <property type="entry name" value="HATPASE"/>
</dbReference>
<dbReference type="SUPFAM" id="SSF56784">
    <property type="entry name" value="HAD-like"/>
    <property type="match status" value="1"/>
</dbReference>
<feature type="compositionally biased region" description="Basic and acidic residues" evidence="2">
    <location>
        <begin position="124"/>
        <end position="137"/>
    </location>
</feature>
<dbReference type="InterPro" id="IPR025509">
    <property type="entry name" value="DUF4396"/>
</dbReference>
<dbReference type="Pfam" id="PF14342">
    <property type="entry name" value="DUF4396"/>
    <property type="match status" value="1"/>
</dbReference>
<feature type="domain" description="DUF4396" evidence="4">
    <location>
        <begin position="145"/>
        <end position="278"/>
    </location>
</feature>
<feature type="transmembrane region" description="Helical" evidence="3">
    <location>
        <begin position="149"/>
        <end position="176"/>
    </location>
</feature>
<evidence type="ECO:0000256" key="2">
    <source>
        <dbReference type="SAM" id="MobiDB-lite"/>
    </source>
</evidence>
<keyword evidence="3" id="KW-0812">Transmembrane</keyword>
<keyword evidence="6" id="KW-1185">Reference proteome</keyword>
<keyword evidence="3" id="KW-0472">Membrane</keyword>
<feature type="region of interest" description="Disordered" evidence="2">
    <location>
        <begin position="99"/>
        <end position="142"/>
    </location>
</feature>
<dbReference type="Pfam" id="PF00702">
    <property type="entry name" value="Hydrolase"/>
    <property type="match status" value="1"/>
</dbReference>
<dbReference type="Proteomes" id="UP001500724">
    <property type="component" value="Unassembled WGS sequence"/>
</dbReference>
<keyword evidence="3" id="KW-1133">Transmembrane helix</keyword>
<evidence type="ECO:0000313" key="6">
    <source>
        <dbReference type="Proteomes" id="UP001500724"/>
    </source>
</evidence>
<dbReference type="PROSITE" id="PS01229">
    <property type="entry name" value="COF_2"/>
    <property type="match status" value="1"/>
</dbReference>